<name>A0ABS5J1C1_9BACT</name>
<reference evidence="3 4" key="1">
    <citation type="submission" date="2021-04" db="EMBL/GenBank/DDBJ databases">
        <title>Chitinophaga sp. nov., isolated from the rhizosphere soil.</title>
        <authorList>
            <person name="He S."/>
        </authorList>
    </citation>
    <scope>NUCLEOTIDE SEQUENCE [LARGE SCALE GENOMIC DNA]</scope>
    <source>
        <strain evidence="3 4">2R12</strain>
    </source>
</reference>
<dbReference type="EMBL" id="JAGTXB010000007">
    <property type="protein sequence ID" value="MBS0029028.1"/>
    <property type="molecule type" value="Genomic_DNA"/>
</dbReference>
<dbReference type="InterPro" id="IPR039448">
    <property type="entry name" value="Beta_helix"/>
</dbReference>
<evidence type="ECO:0000256" key="1">
    <source>
        <dbReference type="SAM" id="SignalP"/>
    </source>
</evidence>
<dbReference type="SMART" id="SM00710">
    <property type="entry name" value="PbH1"/>
    <property type="match status" value="5"/>
</dbReference>
<dbReference type="PANTHER" id="PTHR36453:SF1">
    <property type="entry name" value="RIGHT HANDED BETA HELIX DOMAIN-CONTAINING PROTEIN"/>
    <property type="match status" value="1"/>
</dbReference>
<dbReference type="InterPro" id="IPR012334">
    <property type="entry name" value="Pectin_lyas_fold"/>
</dbReference>
<gene>
    <name evidence="3" type="ORF">KE626_17030</name>
</gene>
<comment type="caution">
    <text evidence="3">The sequence shown here is derived from an EMBL/GenBank/DDBJ whole genome shotgun (WGS) entry which is preliminary data.</text>
</comment>
<dbReference type="SUPFAM" id="SSF50156">
    <property type="entry name" value="PDZ domain-like"/>
    <property type="match status" value="1"/>
</dbReference>
<dbReference type="Gene3D" id="2.30.42.10">
    <property type="match status" value="1"/>
</dbReference>
<evidence type="ECO:0000259" key="2">
    <source>
        <dbReference type="Pfam" id="PF13229"/>
    </source>
</evidence>
<dbReference type="RefSeq" id="WP_211974122.1">
    <property type="nucleotide sequence ID" value="NZ_CBFHAM010000024.1"/>
</dbReference>
<dbReference type="InterPro" id="IPR036034">
    <property type="entry name" value="PDZ_sf"/>
</dbReference>
<dbReference type="Proteomes" id="UP000676386">
    <property type="component" value="Unassembled WGS sequence"/>
</dbReference>
<dbReference type="Pfam" id="PF13229">
    <property type="entry name" value="Beta_helix"/>
    <property type="match status" value="1"/>
</dbReference>
<dbReference type="SUPFAM" id="SSF51126">
    <property type="entry name" value="Pectin lyase-like"/>
    <property type="match status" value="1"/>
</dbReference>
<dbReference type="InterPro" id="IPR011050">
    <property type="entry name" value="Pectin_lyase_fold/virulence"/>
</dbReference>
<dbReference type="InterPro" id="IPR006626">
    <property type="entry name" value="PbH1"/>
</dbReference>
<dbReference type="Gene3D" id="2.160.20.10">
    <property type="entry name" value="Single-stranded right-handed beta-helix, Pectin lyase-like"/>
    <property type="match status" value="2"/>
</dbReference>
<feature type="chain" id="PRO_5045757221" evidence="1">
    <location>
        <begin position="20"/>
        <end position="781"/>
    </location>
</feature>
<sequence>MKQIFFFCCVLFTVQLVSAQTIIHVSTDGNDRYTGSSAKPLKTVAKAVELATKRTGEQVTILLHGGTYYLEKEINIAAAGMTCSSLAMSAYQQEKVFISAGRLLSLQWKPWKNGIYTATVPAGITFERLFVNGRLQVLARYPNYDPNAKVFHGTAADALQEARKWKHPENSYVHALHAFDWGGFHYRITGVKDTTLLMEGGWQNNRPNGMHPQYRFVENNLEALDTAGEWYFDSKARQLYYYPSGDVQLPQARVEVAHLKNSIVLRGSAAAPVKNVTLRGLHFIHNERTFMDTREPLLRSDWTIYRGGAVLFDGTENCRISDCEFSGLGGNAIMLSNYNYHDTISGCYLHDMGASAVCFVGNVKAVRSPNFRYEDHTPYAQLDKTPGPATNNYPRECAAINNLIHHAGEIEKQATGVEISIASAITASHNSIYNTPRAGINIGDGCFGGHLLEYNDVFNTVMETGDHGAFNSWGRDRYWAPDRGYMDSLAAAHPELILLDAQKTTVIRNNRFRCDHGWDIDLDDGSSNYHIYNNVCLNGGLKLREGFARVVENNIMVNNSFHPHVWFKNSGDVFKHNIVTRKYFPIQVNDWGKEVDYNLFPDATSLQAAQQNGTDAHSVAGDPQFIHAAQGNYEVAAASPAFSIGFKNIPMDSFGVMIPALRKIALQPDIPAFINQSGNTSSEGNGVILLGGVIKSISGLGERSAYGLADESGVLVVASGEEGLLTSSGIKTRDVIIMADGQKVKTVTDLLDIVKGASWKSSIPLVIMRNQQQQKITLRLK</sequence>
<accession>A0ABS5J1C1</accession>
<feature type="domain" description="Right handed beta helix" evidence="2">
    <location>
        <begin position="306"/>
        <end position="447"/>
    </location>
</feature>
<dbReference type="PANTHER" id="PTHR36453">
    <property type="entry name" value="SECRETED PROTEIN-RELATED"/>
    <property type="match status" value="1"/>
</dbReference>
<keyword evidence="1" id="KW-0732">Signal</keyword>
<feature type="signal peptide" evidence="1">
    <location>
        <begin position="1"/>
        <end position="19"/>
    </location>
</feature>
<organism evidence="3 4">
    <name type="scientific">Chitinophaga hostae</name>
    <dbReference type="NCBI Taxonomy" id="2831022"/>
    <lineage>
        <taxon>Bacteria</taxon>
        <taxon>Pseudomonadati</taxon>
        <taxon>Bacteroidota</taxon>
        <taxon>Chitinophagia</taxon>
        <taxon>Chitinophagales</taxon>
        <taxon>Chitinophagaceae</taxon>
        <taxon>Chitinophaga</taxon>
    </lineage>
</organism>
<evidence type="ECO:0000313" key="4">
    <source>
        <dbReference type="Proteomes" id="UP000676386"/>
    </source>
</evidence>
<proteinExistence type="predicted"/>
<keyword evidence="4" id="KW-1185">Reference proteome</keyword>
<protein>
    <submittedName>
        <fullName evidence="3">PDZ domain-containing protein</fullName>
    </submittedName>
</protein>
<evidence type="ECO:0000313" key="3">
    <source>
        <dbReference type="EMBL" id="MBS0029028.1"/>
    </source>
</evidence>